<dbReference type="EMBL" id="JADBDZ010000001">
    <property type="protein sequence ID" value="MBE1531859.1"/>
    <property type="molecule type" value="Genomic_DNA"/>
</dbReference>
<protein>
    <recommendedName>
        <fullName evidence="3">MFS transporter</fullName>
    </recommendedName>
</protein>
<evidence type="ECO:0000313" key="2">
    <source>
        <dbReference type="Proteomes" id="UP000627838"/>
    </source>
</evidence>
<name>A0ABR9JMS8_9ACTN</name>
<proteinExistence type="predicted"/>
<reference evidence="1 2" key="1">
    <citation type="submission" date="2020-10" db="EMBL/GenBank/DDBJ databases">
        <title>Sequencing the genomes of 1000 actinobacteria strains.</title>
        <authorList>
            <person name="Klenk H.-P."/>
        </authorList>
    </citation>
    <scope>NUCLEOTIDE SEQUENCE [LARGE SCALE GENOMIC DNA]</scope>
    <source>
        <strain evidence="1 2">DSM 46744</strain>
    </source>
</reference>
<comment type="caution">
    <text evidence="1">The sequence shown here is derived from an EMBL/GenBank/DDBJ whole genome shotgun (WGS) entry which is preliminary data.</text>
</comment>
<dbReference type="RefSeq" id="WP_192758650.1">
    <property type="nucleotide sequence ID" value="NZ_JADBDZ010000001.1"/>
</dbReference>
<accession>A0ABR9JMS8</accession>
<dbReference type="Proteomes" id="UP000627838">
    <property type="component" value="Unassembled WGS sequence"/>
</dbReference>
<gene>
    <name evidence="1" type="ORF">H4W34_001692</name>
</gene>
<organism evidence="1 2">
    <name type="scientific">Actinomadura algeriensis</name>
    <dbReference type="NCBI Taxonomy" id="1679523"/>
    <lineage>
        <taxon>Bacteria</taxon>
        <taxon>Bacillati</taxon>
        <taxon>Actinomycetota</taxon>
        <taxon>Actinomycetes</taxon>
        <taxon>Streptosporangiales</taxon>
        <taxon>Thermomonosporaceae</taxon>
        <taxon>Actinomadura</taxon>
    </lineage>
</organism>
<keyword evidence="2" id="KW-1185">Reference proteome</keyword>
<evidence type="ECO:0000313" key="1">
    <source>
        <dbReference type="EMBL" id="MBE1531859.1"/>
    </source>
</evidence>
<sequence length="109" mass="10576">MLRMPAGRAAPGARGFVRVPRVPRGDGRRLALGVAVFAPGITATSVPGSRPAEANAAFDLGGYVPAGILPVATGYLADAVGLTGGATVFGAVVGACAADGGAFVLAQAE</sequence>
<evidence type="ECO:0008006" key="3">
    <source>
        <dbReference type="Google" id="ProtNLM"/>
    </source>
</evidence>